<evidence type="ECO:0000313" key="2">
    <source>
        <dbReference type="Proteomes" id="UP000706039"/>
    </source>
</evidence>
<evidence type="ECO:0000313" key="1">
    <source>
        <dbReference type="EMBL" id="MBY8821066.1"/>
    </source>
</evidence>
<evidence type="ECO:0008006" key="3">
    <source>
        <dbReference type="Google" id="ProtNLM"/>
    </source>
</evidence>
<dbReference type="EMBL" id="JAINVV010000001">
    <property type="protein sequence ID" value="MBY8821066.1"/>
    <property type="molecule type" value="Genomic_DNA"/>
</dbReference>
<reference evidence="1 2" key="1">
    <citation type="submission" date="2021-08" db="EMBL/GenBank/DDBJ databases">
        <authorList>
            <person name="Tuo L."/>
        </authorList>
    </citation>
    <scope>NUCLEOTIDE SEQUENCE [LARGE SCALE GENOMIC DNA]</scope>
    <source>
        <strain evidence="1 2">JCM 31229</strain>
    </source>
</reference>
<dbReference type="SUPFAM" id="SSF88659">
    <property type="entry name" value="Sigma3 and sigma4 domains of RNA polymerase sigma factors"/>
    <property type="match status" value="1"/>
</dbReference>
<sequence>MAAPPFASPSERRAYVLELRERGMTFKDIAAELGVSTQRARDLYLIARRQKVQPGPLTLDQVIRSSPVALLPLSARTRRALEEGGISTFEDLWRIDRASFSSFYLLLPDGGPKGRDEIFALLDAYARLEPDFII</sequence>
<name>A0ABS7PIE0_9SPHN</name>
<gene>
    <name evidence="1" type="ORF">K7G82_02105</name>
</gene>
<proteinExistence type="predicted"/>
<organism evidence="1 2">
    <name type="scientific">Sphingomonas colocasiae</name>
    <dbReference type="NCBI Taxonomy" id="1848973"/>
    <lineage>
        <taxon>Bacteria</taxon>
        <taxon>Pseudomonadati</taxon>
        <taxon>Pseudomonadota</taxon>
        <taxon>Alphaproteobacteria</taxon>
        <taxon>Sphingomonadales</taxon>
        <taxon>Sphingomonadaceae</taxon>
        <taxon>Sphingomonas</taxon>
    </lineage>
</organism>
<dbReference type="SUPFAM" id="SSF47789">
    <property type="entry name" value="C-terminal domain of RNA polymerase alpha subunit"/>
    <property type="match status" value="1"/>
</dbReference>
<comment type="caution">
    <text evidence="1">The sequence shown here is derived from an EMBL/GenBank/DDBJ whole genome shotgun (WGS) entry which is preliminary data.</text>
</comment>
<dbReference type="InterPro" id="IPR013324">
    <property type="entry name" value="RNA_pol_sigma_r3/r4-like"/>
</dbReference>
<keyword evidence="2" id="KW-1185">Reference proteome</keyword>
<dbReference type="RefSeq" id="WP_222988156.1">
    <property type="nucleotide sequence ID" value="NZ_JAINVV010000001.1"/>
</dbReference>
<dbReference type="Proteomes" id="UP000706039">
    <property type="component" value="Unassembled WGS sequence"/>
</dbReference>
<protein>
    <recommendedName>
        <fullName evidence="3">RNA polymerase sigma factor 70 region 4 type 2 domain-containing protein</fullName>
    </recommendedName>
</protein>
<accession>A0ABS7PIE0</accession>